<dbReference type="AlphaFoldDB" id="A0A0J6IKK3"/>
<evidence type="ECO:0000313" key="2">
    <source>
        <dbReference type="Proteomes" id="UP000036325"/>
    </source>
</evidence>
<accession>A0A0J6IKK3</accession>
<reference evidence="1 2" key="1">
    <citation type="submission" date="2015-02" db="EMBL/GenBank/DDBJ databases">
        <title>Pseudomonas helleri sp. nov. and Pseudomonas weihenstephanensis sp. nov., isolated from raw cows milk.</title>
        <authorList>
            <person name="von Neubeck M."/>
            <person name="Huptas C."/>
            <person name="Wenning M."/>
            <person name="Scherer S."/>
        </authorList>
    </citation>
    <scope>NUCLEOTIDE SEQUENCE [LARGE SCALE GENOMIC DNA]</scope>
    <source>
        <strain evidence="1 2">DSM 29166</strain>
    </source>
</reference>
<evidence type="ECO:0000313" key="1">
    <source>
        <dbReference type="EMBL" id="KMN12828.1"/>
    </source>
</evidence>
<dbReference type="Proteomes" id="UP000036325">
    <property type="component" value="Unassembled WGS sequence"/>
</dbReference>
<dbReference type="STRING" id="1608994.TU86_15260"/>
<proteinExistence type="predicted"/>
<gene>
    <name evidence="1" type="ORF">TU86_15260</name>
</gene>
<name>A0A0J6IKK3_9PSED</name>
<comment type="caution">
    <text evidence="1">The sequence shown here is derived from an EMBL/GenBank/DDBJ whole genome shotgun (WGS) entry which is preliminary data.</text>
</comment>
<dbReference type="PATRIC" id="fig|1608994.3.peg.3725"/>
<organism evidence="1 2">
    <name type="scientific">Pseudomonas weihenstephanensis</name>
    <dbReference type="NCBI Taxonomy" id="1608994"/>
    <lineage>
        <taxon>Bacteria</taxon>
        <taxon>Pseudomonadati</taxon>
        <taxon>Pseudomonadota</taxon>
        <taxon>Gammaproteobacteria</taxon>
        <taxon>Pseudomonadales</taxon>
        <taxon>Pseudomonadaceae</taxon>
        <taxon>Pseudomonas</taxon>
    </lineage>
</organism>
<protein>
    <submittedName>
        <fullName evidence="1">Uncharacterized protein</fullName>
    </submittedName>
</protein>
<sequence length="79" mass="8504">MLIALSFYTVTGIIYSEGALAMIHFRPSAGRSCLSLMGATLSAQATRAEAVVKCGTGQSQNECPILTFNKLKRMFQTTV</sequence>
<dbReference type="EMBL" id="JYLF01000006">
    <property type="protein sequence ID" value="KMN12828.1"/>
    <property type="molecule type" value="Genomic_DNA"/>
</dbReference>